<evidence type="ECO:0000313" key="1">
    <source>
        <dbReference type="EMBL" id="QJA60620.1"/>
    </source>
</evidence>
<dbReference type="AlphaFoldDB" id="A0A6M3ISR5"/>
<name>A0A6M3ISR5_9ZZZZ</name>
<sequence>MKKYKLEITEKQAKIITQSLNLFSRIGMGQLEEIINHPQWIFTVDNQYDRDIIKNSINTLKKHLCNLDSYSSFGIYQEEVDDINRVAWDLQQVIRHKLAWDRNPKGGITVDFGVPMKSSKEDLAKIEEI</sequence>
<gene>
    <name evidence="1" type="ORF">MM415B01087_0014</name>
</gene>
<proteinExistence type="predicted"/>
<accession>A0A6M3ISR5</accession>
<reference evidence="1" key="1">
    <citation type="submission" date="2020-03" db="EMBL/GenBank/DDBJ databases">
        <title>The deep terrestrial virosphere.</title>
        <authorList>
            <person name="Holmfeldt K."/>
            <person name="Nilsson E."/>
            <person name="Simone D."/>
            <person name="Lopez-Fernandez M."/>
            <person name="Wu X."/>
            <person name="de Brujin I."/>
            <person name="Lundin D."/>
            <person name="Andersson A."/>
            <person name="Bertilsson S."/>
            <person name="Dopson M."/>
        </authorList>
    </citation>
    <scope>NUCLEOTIDE SEQUENCE</scope>
    <source>
        <strain evidence="1">MM415B01087</strain>
    </source>
</reference>
<organism evidence="1">
    <name type="scientific">viral metagenome</name>
    <dbReference type="NCBI Taxonomy" id="1070528"/>
    <lineage>
        <taxon>unclassified sequences</taxon>
        <taxon>metagenomes</taxon>
        <taxon>organismal metagenomes</taxon>
    </lineage>
</organism>
<dbReference type="EMBL" id="MT141415">
    <property type="protein sequence ID" value="QJA60620.1"/>
    <property type="molecule type" value="Genomic_DNA"/>
</dbReference>
<protein>
    <submittedName>
        <fullName evidence="1">Uncharacterized protein</fullName>
    </submittedName>
</protein>